<evidence type="ECO:0000256" key="1">
    <source>
        <dbReference type="ARBA" id="ARBA00001947"/>
    </source>
</evidence>
<evidence type="ECO:0000256" key="5">
    <source>
        <dbReference type="ARBA" id="ARBA00023002"/>
    </source>
</evidence>
<dbReference type="FunFam" id="3.40.50.720:FF:000039">
    <property type="entry name" value="Alcohol dehydrogenase AdhP"/>
    <property type="match status" value="1"/>
</dbReference>
<feature type="domain" description="Enoyl reductase (ER)" evidence="7">
    <location>
        <begin position="16"/>
        <end position="360"/>
    </location>
</feature>
<keyword evidence="6" id="KW-0520">NAD</keyword>
<dbReference type="GO" id="GO:0005737">
    <property type="term" value="C:cytoplasm"/>
    <property type="evidence" value="ECO:0007669"/>
    <property type="project" value="TreeGrafter"/>
</dbReference>
<accession>A0A0D2BHZ6</accession>
<keyword evidence="3" id="KW-0479">Metal-binding</keyword>
<name>A0A0D2BHZ6_9EURO</name>
<dbReference type="GeneID" id="27362724"/>
<dbReference type="SUPFAM" id="SSF50129">
    <property type="entry name" value="GroES-like"/>
    <property type="match status" value="1"/>
</dbReference>
<dbReference type="InterPro" id="IPR013154">
    <property type="entry name" value="ADH-like_N"/>
</dbReference>
<dbReference type="InterPro" id="IPR011032">
    <property type="entry name" value="GroES-like_sf"/>
</dbReference>
<keyword evidence="9" id="KW-1185">Reference proteome</keyword>
<evidence type="ECO:0000256" key="4">
    <source>
        <dbReference type="ARBA" id="ARBA00022833"/>
    </source>
</evidence>
<dbReference type="Pfam" id="PF08240">
    <property type="entry name" value="ADH_N"/>
    <property type="match status" value="1"/>
</dbReference>
<evidence type="ECO:0000313" key="8">
    <source>
        <dbReference type="EMBL" id="KIW37017.1"/>
    </source>
</evidence>
<dbReference type="InterPro" id="IPR036291">
    <property type="entry name" value="NAD(P)-bd_dom_sf"/>
</dbReference>
<evidence type="ECO:0000313" key="9">
    <source>
        <dbReference type="Proteomes" id="UP000053342"/>
    </source>
</evidence>
<dbReference type="Proteomes" id="UP000053342">
    <property type="component" value="Unassembled WGS sequence"/>
</dbReference>
<evidence type="ECO:0000256" key="2">
    <source>
        <dbReference type="ARBA" id="ARBA00008072"/>
    </source>
</evidence>
<dbReference type="SUPFAM" id="SSF51735">
    <property type="entry name" value="NAD(P)-binding Rossmann-fold domains"/>
    <property type="match status" value="1"/>
</dbReference>
<keyword evidence="5" id="KW-0560">Oxidoreductase</keyword>
<dbReference type="GO" id="GO:0004022">
    <property type="term" value="F:alcohol dehydrogenase (NAD+) activity"/>
    <property type="evidence" value="ECO:0007669"/>
    <property type="project" value="TreeGrafter"/>
</dbReference>
<keyword evidence="4" id="KW-0862">Zinc</keyword>
<sequence length="363" mass="38173">MAIPTVQKAIIYDEPGTVSTKVVECEVPQPGPGEVLVRLTHSGVCHSDFGVMTNSWTTLPEPTPKGQIGGHEGVGYIVKLGSETANSQLKLGDRVGIKWIADACGHCQACQAQSDGLCFNQQISGYFFPGTFQQFVVSPAHYVTPIPDGLDSAQAAPILCAGLTVYSALKRCKAQSGQWVVIQGAGGGLGHLAVQLASRGIGLRVVGVDHPSKAELVLSCGAEHFVDVTQFPREAQGNAIVSHVRTLCDGLGAPAVIVCTASNEAYAQGLRFLRFNGTMVCVGMPEGGEQAIASASPGSLIANHYTITGSAVGTRQESIEALEFAARGTLKASIRIEPMEALTSIFRDMEQGRLQGRVVLDLT</sequence>
<dbReference type="InterPro" id="IPR013149">
    <property type="entry name" value="ADH-like_C"/>
</dbReference>
<dbReference type="VEuPathDB" id="FungiDB:PV06_10650"/>
<reference evidence="8 9" key="1">
    <citation type="submission" date="2015-01" db="EMBL/GenBank/DDBJ databases">
        <title>The Genome Sequence of Exophiala oligosperma CBS72588.</title>
        <authorList>
            <consortium name="The Broad Institute Genomics Platform"/>
            <person name="Cuomo C."/>
            <person name="de Hoog S."/>
            <person name="Gorbushina A."/>
            <person name="Stielow B."/>
            <person name="Teixiera M."/>
            <person name="Abouelleil A."/>
            <person name="Chapman S.B."/>
            <person name="Priest M."/>
            <person name="Young S.K."/>
            <person name="Wortman J."/>
            <person name="Nusbaum C."/>
            <person name="Birren B."/>
        </authorList>
    </citation>
    <scope>NUCLEOTIDE SEQUENCE [LARGE SCALE GENOMIC DNA]</scope>
    <source>
        <strain evidence="8 9">CBS 72588</strain>
    </source>
</reference>
<dbReference type="Gene3D" id="3.40.50.720">
    <property type="entry name" value="NAD(P)-binding Rossmann-like Domain"/>
    <property type="match status" value="1"/>
</dbReference>
<dbReference type="RefSeq" id="XP_016257233.1">
    <property type="nucleotide sequence ID" value="XM_016412219.1"/>
</dbReference>
<dbReference type="SMART" id="SM00829">
    <property type="entry name" value="PKS_ER"/>
    <property type="match status" value="1"/>
</dbReference>
<gene>
    <name evidence="8" type="ORF">PV06_10650</name>
</gene>
<evidence type="ECO:0000259" key="7">
    <source>
        <dbReference type="SMART" id="SM00829"/>
    </source>
</evidence>
<dbReference type="InterPro" id="IPR020843">
    <property type="entry name" value="ER"/>
</dbReference>
<dbReference type="OrthoDB" id="1879366at2759"/>
<comment type="cofactor">
    <cofactor evidence="1">
        <name>Zn(2+)</name>
        <dbReference type="ChEBI" id="CHEBI:29105"/>
    </cofactor>
</comment>
<comment type="similarity">
    <text evidence="2">Belongs to the zinc-containing alcohol dehydrogenase family.</text>
</comment>
<proteinExistence type="inferred from homology"/>
<evidence type="ECO:0000256" key="3">
    <source>
        <dbReference type="ARBA" id="ARBA00022723"/>
    </source>
</evidence>
<organism evidence="8 9">
    <name type="scientific">Exophiala oligosperma</name>
    <dbReference type="NCBI Taxonomy" id="215243"/>
    <lineage>
        <taxon>Eukaryota</taxon>
        <taxon>Fungi</taxon>
        <taxon>Dikarya</taxon>
        <taxon>Ascomycota</taxon>
        <taxon>Pezizomycotina</taxon>
        <taxon>Eurotiomycetes</taxon>
        <taxon>Chaetothyriomycetidae</taxon>
        <taxon>Chaetothyriales</taxon>
        <taxon>Herpotrichiellaceae</taxon>
        <taxon>Exophiala</taxon>
    </lineage>
</organism>
<dbReference type="STRING" id="215243.A0A0D2BHZ6"/>
<dbReference type="CDD" id="cd08297">
    <property type="entry name" value="CAD3"/>
    <property type="match status" value="1"/>
</dbReference>
<dbReference type="GO" id="GO:0046872">
    <property type="term" value="F:metal ion binding"/>
    <property type="evidence" value="ECO:0007669"/>
    <property type="project" value="UniProtKB-KW"/>
</dbReference>
<dbReference type="Pfam" id="PF00107">
    <property type="entry name" value="ADH_zinc_N"/>
    <property type="match status" value="1"/>
</dbReference>
<dbReference type="PANTHER" id="PTHR42940:SF5">
    <property type="entry name" value="ALCOHOL DEHYDROGENASE 2"/>
    <property type="match status" value="1"/>
</dbReference>
<dbReference type="PANTHER" id="PTHR42940">
    <property type="entry name" value="ALCOHOL DEHYDROGENASE 1-RELATED"/>
    <property type="match status" value="1"/>
</dbReference>
<evidence type="ECO:0000256" key="6">
    <source>
        <dbReference type="ARBA" id="ARBA00023027"/>
    </source>
</evidence>
<protein>
    <recommendedName>
        <fullName evidence="7">Enoyl reductase (ER) domain-containing protein</fullName>
    </recommendedName>
</protein>
<dbReference type="Gene3D" id="3.90.180.10">
    <property type="entry name" value="Medium-chain alcohol dehydrogenases, catalytic domain"/>
    <property type="match status" value="1"/>
</dbReference>
<dbReference type="HOGENOM" id="CLU_026673_20_1_1"/>
<dbReference type="AlphaFoldDB" id="A0A0D2BHZ6"/>
<dbReference type="EMBL" id="KN847346">
    <property type="protein sequence ID" value="KIW37017.1"/>
    <property type="molecule type" value="Genomic_DNA"/>
</dbReference>